<proteinExistence type="predicted"/>
<gene>
    <name evidence="1" type="ORF">ACPOL_4302</name>
</gene>
<dbReference type="EMBL" id="CP030840">
    <property type="protein sequence ID" value="AXC13577.1"/>
    <property type="molecule type" value="Genomic_DNA"/>
</dbReference>
<dbReference type="KEGG" id="abas:ACPOL_4302"/>
<dbReference type="RefSeq" id="WP_161557452.1">
    <property type="nucleotide sequence ID" value="NZ_CP030840.1"/>
</dbReference>
<keyword evidence="2" id="KW-1185">Reference proteome</keyword>
<organism evidence="1 2">
    <name type="scientific">Acidisarcina polymorpha</name>
    <dbReference type="NCBI Taxonomy" id="2211140"/>
    <lineage>
        <taxon>Bacteria</taxon>
        <taxon>Pseudomonadati</taxon>
        <taxon>Acidobacteriota</taxon>
        <taxon>Terriglobia</taxon>
        <taxon>Terriglobales</taxon>
        <taxon>Acidobacteriaceae</taxon>
        <taxon>Acidisarcina</taxon>
    </lineage>
</organism>
<sequence>MEFGIGFVAGGVLAGLAAANSGAILRLTHAWLSKKESSIEKTMASKADSLKIKL</sequence>
<accession>A0A2Z5G4C4</accession>
<evidence type="ECO:0000313" key="1">
    <source>
        <dbReference type="EMBL" id="AXC13577.1"/>
    </source>
</evidence>
<protein>
    <submittedName>
        <fullName evidence="1">Uncharacterized protein</fullName>
    </submittedName>
</protein>
<reference evidence="1 2" key="1">
    <citation type="journal article" date="2018" name="Front. Microbiol.">
        <title>Hydrolytic Capabilities as a Key to Environmental Success: Chitinolytic and Cellulolytic Acidobacteria From Acidic Sub-arctic Soils and Boreal Peatlands.</title>
        <authorList>
            <person name="Belova S.E."/>
            <person name="Ravin N.V."/>
            <person name="Pankratov T.A."/>
            <person name="Rakitin A.L."/>
            <person name="Ivanova A.A."/>
            <person name="Beletsky A.V."/>
            <person name="Mardanov A.V."/>
            <person name="Sinninghe Damste J.S."/>
            <person name="Dedysh S.N."/>
        </authorList>
    </citation>
    <scope>NUCLEOTIDE SEQUENCE [LARGE SCALE GENOMIC DNA]</scope>
    <source>
        <strain evidence="1 2">SBC82</strain>
    </source>
</reference>
<name>A0A2Z5G4C4_9BACT</name>
<dbReference type="AlphaFoldDB" id="A0A2Z5G4C4"/>
<evidence type="ECO:0000313" key="2">
    <source>
        <dbReference type="Proteomes" id="UP000253606"/>
    </source>
</evidence>
<dbReference type="Proteomes" id="UP000253606">
    <property type="component" value="Chromosome"/>
</dbReference>